<evidence type="ECO:0000256" key="2">
    <source>
        <dbReference type="ARBA" id="ARBA00011245"/>
    </source>
</evidence>
<evidence type="ECO:0000256" key="7">
    <source>
        <dbReference type="ARBA" id="ARBA00022691"/>
    </source>
</evidence>
<evidence type="ECO:0000259" key="15">
    <source>
        <dbReference type="Pfam" id="PF01170"/>
    </source>
</evidence>
<keyword evidence="9" id="KW-0694">RNA-binding</keyword>
<dbReference type="CDD" id="cd02440">
    <property type="entry name" value="AdoMet_MTases"/>
    <property type="match status" value="1"/>
</dbReference>
<evidence type="ECO:0000313" key="16">
    <source>
        <dbReference type="EMBL" id="MDE4907150.1"/>
    </source>
</evidence>
<dbReference type="InterPro" id="IPR029063">
    <property type="entry name" value="SAM-dependent_MTases_sf"/>
</dbReference>
<evidence type="ECO:0000256" key="4">
    <source>
        <dbReference type="ARBA" id="ARBA00022555"/>
    </source>
</evidence>
<dbReference type="EC" id="2.1.1.213" evidence="13"/>
<name>A0A9Q4PUQ1_9EURY</name>
<dbReference type="GO" id="GO:0005737">
    <property type="term" value="C:cytoplasm"/>
    <property type="evidence" value="ECO:0007669"/>
    <property type="project" value="UniProtKB-SubCell"/>
</dbReference>
<dbReference type="AlphaFoldDB" id="A0A9Q4PUQ1"/>
<reference evidence="16" key="1">
    <citation type="submission" date="2022-01" db="EMBL/GenBank/DDBJ databases">
        <title>Draft genome of Methanogenium marinum DSM 15558.</title>
        <authorList>
            <person name="Chen S.-C."/>
            <person name="You Y.-T."/>
        </authorList>
    </citation>
    <scope>NUCLEOTIDE SEQUENCE</scope>
    <source>
        <strain evidence="16">DSM 15558</strain>
    </source>
</reference>
<comment type="similarity">
    <text evidence="12">Belongs to the methyltransferase superfamily. Trm-G10 family.</text>
</comment>
<evidence type="ECO:0000256" key="3">
    <source>
        <dbReference type="ARBA" id="ARBA00022490"/>
    </source>
</evidence>
<dbReference type="PANTHER" id="PTHR14911:SF21">
    <property type="entry name" value="N2-METHYLGUANOSINE TRNA METHYLTRANSFERASE"/>
    <property type="match status" value="1"/>
</dbReference>
<keyword evidence="3" id="KW-0963">Cytoplasm</keyword>
<evidence type="ECO:0000313" key="17">
    <source>
        <dbReference type="Proteomes" id="UP001143747"/>
    </source>
</evidence>
<dbReference type="GO" id="GO:0160101">
    <property type="term" value="F:tRNA (guanine(10)-N2)-dimethyltransferase activity"/>
    <property type="evidence" value="ECO:0007669"/>
    <property type="project" value="UniProtKB-EC"/>
</dbReference>
<evidence type="ECO:0000256" key="1">
    <source>
        <dbReference type="ARBA" id="ARBA00004496"/>
    </source>
</evidence>
<dbReference type="InterPro" id="IPR053943">
    <property type="entry name" value="RlmKL-like_Mtase_CS"/>
</dbReference>
<dbReference type="InterPro" id="IPR000241">
    <property type="entry name" value="RlmKL-like_Mtase"/>
</dbReference>
<gene>
    <name evidence="16" type="ORF">L0665_00715</name>
</gene>
<sequence>MKCILELSGEHPELPFAEAEAFACIEEKATQVAVVECPDPVACGKLAMAHTVMEFLGRCDANKASITTMLQALSITTEETFAARVRKMVDAPTTMSQLSLEKLIGSNIDGPVSLDAPVTEYRALIAGTICYFGRVILHIDRGSYQYRNPMRRPFFHPGVMMPLTARTLVNLSQAKPGDLICDPFCGTGGVLLEAKLCGMKIIGSDMDPMMIEGCSKNLPETDLFLADATTLPLGDNSIDAVVTDLPYGHSVCIMAESMDQLYSDSLREIRRIVKPGGRCVIVTHVDIQPLAEKEFTVVRKFYQRIHKSLTRQILILQ</sequence>
<evidence type="ECO:0000256" key="14">
    <source>
        <dbReference type="ARBA" id="ARBA00082665"/>
    </source>
</evidence>
<protein>
    <recommendedName>
        <fullName evidence="13">tRNA (guanine(10)-N(2))-dimethyltransferase</fullName>
        <ecNumber evidence="13">2.1.1.213</ecNumber>
    </recommendedName>
    <alternativeName>
        <fullName evidence="14">tRNA:G10 dimethyltransferase</fullName>
    </alternativeName>
</protein>
<comment type="catalytic activity">
    <reaction evidence="10">
        <text>guanosine(10) in tRNA + 2 S-adenosyl-L-methionine = N(2)-dimethylguanosine(10) in tRNA + 2 S-adenosyl-L-homocysteine + 2 H(+)</text>
        <dbReference type="Rhea" id="RHEA:43124"/>
        <dbReference type="Rhea" id="RHEA-COMP:10355"/>
        <dbReference type="Rhea" id="RHEA-COMP:10358"/>
        <dbReference type="ChEBI" id="CHEBI:15378"/>
        <dbReference type="ChEBI" id="CHEBI:57856"/>
        <dbReference type="ChEBI" id="CHEBI:59789"/>
        <dbReference type="ChEBI" id="CHEBI:74269"/>
        <dbReference type="ChEBI" id="CHEBI:74513"/>
        <dbReference type="EC" id="2.1.1.213"/>
    </reaction>
</comment>
<dbReference type="SUPFAM" id="SSF53335">
    <property type="entry name" value="S-adenosyl-L-methionine-dependent methyltransferases"/>
    <property type="match status" value="1"/>
</dbReference>
<dbReference type="Proteomes" id="UP001143747">
    <property type="component" value="Unassembled WGS sequence"/>
</dbReference>
<comment type="caution">
    <text evidence="16">The sequence shown here is derived from an EMBL/GenBank/DDBJ whole genome shotgun (WGS) entry which is preliminary data.</text>
</comment>
<dbReference type="GO" id="GO:0000049">
    <property type="term" value="F:tRNA binding"/>
    <property type="evidence" value="ECO:0007669"/>
    <property type="project" value="UniProtKB-KW"/>
</dbReference>
<evidence type="ECO:0000256" key="5">
    <source>
        <dbReference type="ARBA" id="ARBA00022603"/>
    </source>
</evidence>
<organism evidence="16 17">
    <name type="scientific">Methanogenium marinum</name>
    <dbReference type="NCBI Taxonomy" id="348610"/>
    <lineage>
        <taxon>Archaea</taxon>
        <taxon>Methanobacteriati</taxon>
        <taxon>Methanobacteriota</taxon>
        <taxon>Stenosarchaea group</taxon>
        <taxon>Methanomicrobia</taxon>
        <taxon>Methanomicrobiales</taxon>
        <taxon>Methanomicrobiaceae</taxon>
        <taxon>Methanogenium</taxon>
    </lineage>
</organism>
<keyword evidence="17" id="KW-1185">Reference proteome</keyword>
<dbReference type="Pfam" id="PF01170">
    <property type="entry name" value="UPF0020"/>
    <property type="match status" value="1"/>
</dbReference>
<dbReference type="EMBL" id="JAKELO010000002">
    <property type="protein sequence ID" value="MDE4907150.1"/>
    <property type="molecule type" value="Genomic_DNA"/>
</dbReference>
<evidence type="ECO:0000256" key="13">
    <source>
        <dbReference type="ARBA" id="ARBA00066936"/>
    </source>
</evidence>
<keyword evidence="5 16" id="KW-0489">Methyltransferase</keyword>
<accession>A0A9Q4PUQ1</accession>
<keyword evidence="7" id="KW-0949">S-adenosyl-L-methionine</keyword>
<dbReference type="PROSITE" id="PS01261">
    <property type="entry name" value="UPF0020"/>
    <property type="match status" value="1"/>
</dbReference>
<evidence type="ECO:0000256" key="9">
    <source>
        <dbReference type="ARBA" id="ARBA00022884"/>
    </source>
</evidence>
<comment type="function">
    <text evidence="11">Catalyzes the adenosylmethionine-dependent methylation of the exocyclic amino group (N(2)) of guanosine at position 10 of various tRNAs. Acts via a two-step process that leads to the formation of either N(2)-monomethyl (m(2)G) or N(2)-dimethylguanosine (m(2)(2)G).</text>
</comment>
<dbReference type="Gene3D" id="3.40.50.150">
    <property type="entry name" value="Vaccinia Virus protein VP39"/>
    <property type="match status" value="1"/>
</dbReference>
<dbReference type="GO" id="GO:0030488">
    <property type="term" value="P:tRNA methylation"/>
    <property type="evidence" value="ECO:0007669"/>
    <property type="project" value="TreeGrafter"/>
</dbReference>
<dbReference type="FunFam" id="3.40.50.150:FF:000251">
    <property type="entry name" value="Putative RNA methylase"/>
    <property type="match status" value="1"/>
</dbReference>
<comment type="subcellular location">
    <subcellularLocation>
        <location evidence="1">Cytoplasm</location>
    </subcellularLocation>
</comment>
<proteinExistence type="inferred from homology"/>
<keyword evidence="4" id="KW-0820">tRNA-binding</keyword>
<keyword evidence="6" id="KW-0808">Transferase</keyword>
<evidence type="ECO:0000256" key="6">
    <source>
        <dbReference type="ARBA" id="ARBA00022679"/>
    </source>
</evidence>
<evidence type="ECO:0000256" key="8">
    <source>
        <dbReference type="ARBA" id="ARBA00022694"/>
    </source>
</evidence>
<dbReference type="PANTHER" id="PTHR14911">
    <property type="entry name" value="THUMP DOMAIN-CONTAINING"/>
    <property type="match status" value="1"/>
</dbReference>
<evidence type="ECO:0000256" key="11">
    <source>
        <dbReference type="ARBA" id="ARBA00054380"/>
    </source>
</evidence>
<evidence type="ECO:0000256" key="10">
    <source>
        <dbReference type="ARBA" id="ARBA00051883"/>
    </source>
</evidence>
<comment type="subunit">
    <text evidence="2">Monomer.</text>
</comment>
<keyword evidence="8" id="KW-0819">tRNA processing</keyword>
<dbReference type="RefSeq" id="WP_274923815.1">
    <property type="nucleotide sequence ID" value="NZ_JAKELO010000002.1"/>
</dbReference>
<evidence type="ECO:0000256" key="12">
    <source>
        <dbReference type="ARBA" id="ARBA00061338"/>
    </source>
</evidence>
<feature type="domain" description="Ribosomal RNA large subunit methyltransferase K/L-like methyltransferase" evidence="15">
    <location>
        <begin position="150"/>
        <end position="290"/>
    </location>
</feature>